<sequence>MKKSRREGAAYSRSSSDSYASDQPRARDEHSPCTEAFSSAYKRRHTSSKTYQNRRYRTNSRSNDSPVASRLRSQRLSKSSKHLPSSKSLLTRKSRKQCGHRKELKSLSRSRPRISSKSYSHCSRRSRRGMYFQHT</sequence>
<feature type="compositionally biased region" description="Basic residues" evidence="1">
    <location>
        <begin position="72"/>
        <end position="81"/>
    </location>
</feature>
<dbReference type="InParanoid" id="A0A024G4Z6"/>
<proteinExistence type="predicted"/>
<feature type="compositionally biased region" description="Low complexity" evidence="1">
    <location>
        <begin position="9"/>
        <end position="22"/>
    </location>
</feature>
<dbReference type="EMBL" id="CAIX01000022">
    <property type="protein sequence ID" value="CCI41638.1"/>
    <property type="molecule type" value="Genomic_DNA"/>
</dbReference>
<gene>
    <name evidence="2" type="ORF">BN9_024220</name>
</gene>
<dbReference type="AlphaFoldDB" id="A0A024G4Z6"/>
<protein>
    <submittedName>
        <fullName evidence="2">Uncharacterized protein</fullName>
    </submittedName>
</protein>
<evidence type="ECO:0000313" key="2">
    <source>
        <dbReference type="EMBL" id="CCI41638.1"/>
    </source>
</evidence>
<evidence type="ECO:0000256" key="1">
    <source>
        <dbReference type="SAM" id="MobiDB-lite"/>
    </source>
</evidence>
<feature type="region of interest" description="Disordered" evidence="1">
    <location>
        <begin position="1"/>
        <end position="135"/>
    </location>
</feature>
<accession>A0A024G4Z6</accession>
<feature type="compositionally biased region" description="Basic residues" evidence="1">
    <location>
        <begin position="90"/>
        <end position="99"/>
    </location>
</feature>
<comment type="caution">
    <text evidence="2">The sequence shown here is derived from an EMBL/GenBank/DDBJ whole genome shotgun (WGS) entry which is preliminary data.</text>
</comment>
<reference evidence="2 3" key="1">
    <citation type="submission" date="2012-05" db="EMBL/GenBank/DDBJ databases">
        <title>Recombination and specialization in a pathogen metapopulation.</title>
        <authorList>
            <person name="Gardiner A."/>
            <person name="Kemen E."/>
            <person name="Schultz-Larsen T."/>
            <person name="MacLean D."/>
            <person name="Van Oosterhout C."/>
            <person name="Jones J.D.G."/>
        </authorList>
    </citation>
    <scope>NUCLEOTIDE SEQUENCE [LARGE SCALE GENOMIC DNA]</scope>
    <source>
        <strain evidence="2 3">Ac Nc2</strain>
    </source>
</reference>
<feature type="compositionally biased region" description="Basic residues" evidence="1">
    <location>
        <begin position="41"/>
        <end position="58"/>
    </location>
</feature>
<keyword evidence="3" id="KW-1185">Reference proteome</keyword>
<evidence type="ECO:0000313" key="3">
    <source>
        <dbReference type="Proteomes" id="UP000053237"/>
    </source>
</evidence>
<organism evidence="2 3">
    <name type="scientific">Albugo candida</name>
    <dbReference type="NCBI Taxonomy" id="65357"/>
    <lineage>
        <taxon>Eukaryota</taxon>
        <taxon>Sar</taxon>
        <taxon>Stramenopiles</taxon>
        <taxon>Oomycota</taxon>
        <taxon>Peronosporomycetes</taxon>
        <taxon>Albuginales</taxon>
        <taxon>Albuginaceae</taxon>
        <taxon>Albugo</taxon>
    </lineage>
</organism>
<dbReference type="Proteomes" id="UP000053237">
    <property type="component" value="Unassembled WGS sequence"/>
</dbReference>
<name>A0A024G4Z6_9STRA</name>